<dbReference type="AlphaFoldDB" id="A0A4R6Y790"/>
<comment type="caution">
    <text evidence="1">The sequence shown here is derived from an EMBL/GenBank/DDBJ whole genome shotgun (WGS) entry which is preliminary data.</text>
</comment>
<evidence type="ECO:0000313" key="1">
    <source>
        <dbReference type="EMBL" id="TDR31188.1"/>
    </source>
</evidence>
<organism evidence="1 2">
    <name type="scientific">Hydromonas duriensis</name>
    <dbReference type="NCBI Taxonomy" id="1527608"/>
    <lineage>
        <taxon>Bacteria</taxon>
        <taxon>Pseudomonadati</taxon>
        <taxon>Pseudomonadota</taxon>
        <taxon>Betaproteobacteria</taxon>
        <taxon>Burkholderiales</taxon>
        <taxon>Burkholderiaceae</taxon>
        <taxon>Hydromonas</taxon>
    </lineage>
</organism>
<sequence>MRRSAPAAPTDTSPTGVVPAIAPEPGLYAVLLKVDPFATEFEPNATELSLEALALVPKAIELVPLAVAPLP</sequence>
<gene>
    <name evidence="1" type="ORF">DFR44_11257</name>
</gene>
<evidence type="ECO:0000313" key="2">
    <source>
        <dbReference type="Proteomes" id="UP000294480"/>
    </source>
</evidence>
<keyword evidence="2" id="KW-1185">Reference proteome</keyword>
<dbReference type="Proteomes" id="UP000294480">
    <property type="component" value="Unassembled WGS sequence"/>
</dbReference>
<accession>A0A4R6Y790</accession>
<dbReference type="EMBL" id="SNZE01000012">
    <property type="protein sequence ID" value="TDR31188.1"/>
    <property type="molecule type" value="Genomic_DNA"/>
</dbReference>
<proteinExistence type="predicted"/>
<protein>
    <submittedName>
        <fullName evidence="1">Uncharacterized protein</fullName>
    </submittedName>
</protein>
<reference evidence="1 2" key="1">
    <citation type="submission" date="2019-03" db="EMBL/GenBank/DDBJ databases">
        <title>Genomic Encyclopedia of Type Strains, Phase IV (KMG-IV): sequencing the most valuable type-strain genomes for metagenomic binning, comparative biology and taxonomic classification.</title>
        <authorList>
            <person name="Goeker M."/>
        </authorList>
    </citation>
    <scope>NUCLEOTIDE SEQUENCE [LARGE SCALE GENOMIC DNA]</scope>
    <source>
        <strain evidence="1 2">DSM 102852</strain>
    </source>
</reference>
<name>A0A4R6Y790_9BURK</name>